<organism evidence="1 2">
    <name type="scientific">Parachlamydia acanthamoebae</name>
    <dbReference type="NCBI Taxonomy" id="83552"/>
    <lineage>
        <taxon>Bacteria</taxon>
        <taxon>Pseudomonadati</taxon>
        <taxon>Chlamydiota</taxon>
        <taxon>Chlamydiia</taxon>
        <taxon>Parachlamydiales</taxon>
        <taxon>Parachlamydiaceae</taxon>
        <taxon>Parachlamydia</taxon>
    </lineage>
</organism>
<name>A0A0C1EDG1_9BACT</name>
<accession>A0A0C1EDG1</accession>
<protein>
    <submittedName>
        <fullName evidence="1">Uncharacterized protein</fullName>
    </submittedName>
</protein>
<comment type="caution">
    <text evidence="1">The sequence shown here is derived from an EMBL/GenBank/DDBJ whole genome shotgun (WGS) entry which is preliminary data.</text>
</comment>
<dbReference type="AlphaFoldDB" id="A0A0C1EDG1"/>
<sequence length="58" mass="6804">MGKKDLLLERFFGFKPHSFLDLQISGIGSDRKKRLLLSTFLDKGKAACQEYFFYNQKK</sequence>
<dbReference type="EMBL" id="JSAM01000039">
    <property type="protein sequence ID" value="KIA78118.1"/>
    <property type="molecule type" value="Genomic_DNA"/>
</dbReference>
<evidence type="ECO:0000313" key="2">
    <source>
        <dbReference type="Proteomes" id="UP000031307"/>
    </source>
</evidence>
<dbReference type="Proteomes" id="UP000031307">
    <property type="component" value="Unassembled WGS sequence"/>
</dbReference>
<gene>
    <name evidence="1" type="ORF">DB43_EU00020</name>
</gene>
<dbReference type="PATRIC" id="fig|83552.4.peg.685"/>
<proteinExistence type="predicted"/>
<reference evidence="1 2" key="1">
    <citation type="journal article" date="2014" name="Mol. Biol. Evol.">
        <title>Massive expansion of Ubiquitination-related gene families within the Chlamydiae.</title>
        <authorList>
            <person name="Domman D."/>
            <person name="Collingro A."/>
            <person name="Lagkouvardos I."/>
            <person name="Gehre L."/>
            <person name="Weinmaier T."/>
            <person name="Rattei T."/>
            <person name="Subtil A."/>
            <person name="Horn M."/>
        </authorList>
    </citation>
    <scope>NUCLEOTIDE SEQUENCE [LARGE SCALE GENOMIC DNA]</scope>
    <source>
        <strain evidence="1 2">OEW1</strain>
    </source>
</reference>
<evidence type="ECO:0000313" key="1">
    <source>
        <dbReference type="EMBL" id="KIA78118.1"/>
    </source>
</evidence>